<keyword evidence="5" id="KW-1185">Reference proteome</keyword>
<dbReference type="Proteomes" id="UP000422569">
    <property type="component" value="Chromosome"/>
</dbReference>
<organism evidence="4 5">
    <name type="scientific">Methylocystis parvus</name>
    <dbReference type="NCBI Taxonomy" id="134"/>
    <lineage>
        <taxon>Bacteria</taxon>
        <taxon>Pseudomonadati</taxon>
        <taxon>Pseudomonadota</taxon>
        <taxon>Alphaproteobacteria</taxon>
        <taxon>Hyphomicrobiales</taxon>
        <taxon>Methylocystaceae</taxon>
        <taxon>Methylocystis</taxon>
    </lineage>
</organism>
<dbReference type="PANTHER" id="PTHR22789:SF0">
    <property type="entry name" value="3-OXO-TETRONATE 4-PHOSPHATE DECARBOXYLASE-RELATED"/>
    <property type="match status" value="1"/>
</dbReference>
<dbReference type="GO" id="GO:0005829">
    <property type="term" value="C:cytosol"/>
    <property type="evidence" value="ECO:0007669"/>
    <property type="project" value="TreeGrafter"/>
</dbReference>
<reference evidence="4 5" key="1">
    <citation type="submission" date="2019-09" db="EMBL/GenBank/DDBJ databases">
        <title>Isolation and complete genome sequencing of Methylocystis species.</title>
        <authorList>
            <person name="Rumah B.L."/>
            <person name="Stead C.E."/>
            <person name="Stevens B.C."/>
            <person name="Minton N.P."/>
            <person name="Grosse-Honebrink A."/>
            <person name="Zhang Y."/>
        </authorList>
    </citation>
    <scope>NUCLEOTIDE SEQUENCE [LARGE SCALE GENOMIC DNA]</scope>
    <source>
        <strain evidence="4 5">BRCS2</strain>
    </source>
</reference>
<protein>
    <submittedName>
        <fullName evidence="4">Class II aldolase</fullName>
    </submittedName>
</protein>
<feature type="domain" description="Class II aldolase/adducin N-terminal" evidence="3">
    <location>
        <begin position="8"/>
        <end position="185"/>
    </location>
</feature>
<dbReference type="InterPro" id="IPR036409">
    <property type="entry name" value="Aldolase_II/adducin_N_sf"/>
</dbReference>
<keyword evidence="2" id="KW-0456">Lyase</keyword>
<dbReference type="Pfam" id="PF00596">
    <property type="entry name" value="Aldolase_II"/>
    <property type="match status" value="1"/>
</dbReference>
<gene>
    <name evidence="4" type="ORF">F7D14_00855</name>
</gene>
<dbReference type="SMART" id="SM01007">
    <property type="entry name" value="Aldolase_II"/>
    <property type="match status" value="1"/>
</dbReference>
<dbReference type="SUPFAM" id="SSF53639">
    <property type="entry name" value="AraD/HMP-PK domain-like"/>
    <property type="match status" value="1"/>
</dbReference>
<accession>A0A6B8M3D8</accession>
<dbReference type="InterPro" id="IPR001303">
    <property type="entry name" value="Aldolase_II/adducin_N"/>
</dbReference>
<dbReference type="InterPro" id="IPR050197">
    <property type="entry name" value="Aldolase_class_II_sugar_metab"/>
</dbReference>
<dbReference type="RefSeq" id="WP_051001122.1">
    <property type="nucleotide sequence ID" value="NZ_CP044331.1"/>
</dbReference>
<evidence type="ECO:0000256" key="1">
    <source>
        <dbReference type="ARBA" id="ARBA00022723"/>
    </source>
</evidence>
<evidence type="ECO:0000313" key="5">
    <source>
        <dbReference type="Proteomes" id="UP000422569"/>
    </source>
</evidence>
<dbReference type="KEGG" id="mpar:F7D14_00855"/>
<evidence type="ECO:0000259" key="3">
    <source>
        <dbReference type="SMART" id="SM01007"/>
    </source>
</evidence>
<proteinExistence type="predicted"/>
<keyword evidence="1" id="KW-0479">Metal-binding</keyword>
<dbReference type="GO" id="GO:0016832">
    <property type="term" value="F:aldehyde-lyase activity"/>
    <property type="evidence" value="ECO:0007669"/>
    <property type="project" value="TreeGrafter"/>
</dbReference>
<evidence type="ECO:0000256" key="2">
    <source>
        <dbReference type="ARBA" id="ARBA00023239"/>
    </source>
</evidence>
<evidence type="ECO:0000313" key="4">
    <source>
        <dbReference type="EMBL" id="QGM99467.1"/>
    </source>
</evidence>
<dbReference type="Gene3D" id="3.40.225.10">
    <property type="entry name" value="Class II aldolase/adducin N-terminal domain"/>
    <property type="match status" value="1"/>
</dbReference>
<dbReference type="AlphaFoldDB" id="A0A6B8M3D8"/>
<dbReference type="EMBL" id="CP044331">
    <property type="protein sequence ID" value="QGM99467.1"/>
    <property type="molecule type" value="Genomic_DNA"/>
</dbReference>
<dbReference type="GO" id="GO:0046872">
    <property type="term" value="F:metal ion binding"/>
    <property type="evidence" value="ECO:0007669"/>
    <property type="project" value="UniProtKB-KW"/>
</dbReference>
<dbReference type="GO" id="GO:0019323">
    <property type="term" value="P:pentose catabolic process"/>
    <property type="evidence" value="ECO:0007669"/>
    <property type="project" value="TreeGrafter"/>
</dbReference>
<sequence length="217" mass="22983">MDEAGARAGIVAGALELERLGLNHGSAGNLSLRTGEFAFVTPSGVPARELVPEQIARMRIGDAGGAFGGPLPPSSEWRFHLDLYAARGDVGAVVHMHSTYATTLATLRRAIPAVHYMIAAFGGPTVPCVGYASYGTPELSALVVEGLKDRDGALLANHGAIVTGSDMRKALWRAVELEALAQVYYLGALAGEPVVLPDDEIWRTVERFKNYGPRSDA</sequence>
<name>A0A6B8M3D8_9HYPH</name>
<dbReference type="PANTHER" id="PTHR22789">
    <property type="entry name" value="FUCULOSE PHOSPHATE ALDOLASE"/>
    <property type="match status" value="1"/>
</dbReference>